<dbReference type="GO" id="GO:0016020">
    <property type="term" value="C:membrane"/>
    <property type="evidence" value="ECO:0007669"/>
    <property type="project" value="TreeGrafter"/>
</dbReference>
<sequence length="162" mass="17984">MYNPVATDGQLCLQSATKGNVSYFVHSPHALMLKDVKAVETYSIYSTLNSVGGIQTLFPLFAQLNLPHLDDDNKSNIKICVDLLNFVCDLIEASHTVQHHMIQNRGFLVISHIIQLSAADNLNLEVLNSFLKLTKFLVTCSSINSDLLLKQGGLERHECTNL</sequence>
<name>A0A336MXF2_CULSO</name>
<dbReference type="InterPro" id="IPR031570">
    <property type="entry name" value="NBEA/BDCP_DUF4704"/>
</dbReference>
<protein>
    <submittedName>
        <fullName evidence="2">CSON005719 protein</fullName>
    </submittedName>
</protein>
<evidence type="ECO:0000259" key="1">
    <source>
        <dbReference type="Pfam" id="PF15787"/>
    </source>
</evidence>
<dbReference type="VEuPathDB" id="VectorBase:CSON005719"/>
<dbReference type="GO" id="GO:0008104">
    <property type="term" value="P:intracellular protein localization"/>
    <property type="evidence" value="ECO:0007669"/>
    <property type="project" value="TreeGrafter"/>
</dbReference>
<dbReference type="PANTHER" id="PTHR13743">
    <property type="entry name" value="BEIGE/BEACH-RELATED"/>
    <property type="match status" value="1"/>
</dbReference>
<dbReference type="EMBL" id="UFQT01002227">
    <property type="protein sequence ID" value="SSX32967.1"/>
    <property type="molecule type" value="Genomic_DNA"/>
</dbReference>
<evidence type="ECO:0000313" key="2">
    <source>
        <dbReference type="EMBL" id="SSX32967.1"/>
    </source>
</evidence>
<feature type="domain" description="DUF4704" evidence="1">
    <location>
        <begin position="23"/>
        <end position="151"/>
    </location>
</feature>
<dbReference type="GO" id="GO:0005829">
    <property type="term" value="C:cytosol"/>
    <property type="evidence" value="ECO:0007669"/>
    <property type="project" value="TreeGrafter"/>
</dbReference>
<dbReference type="AlphaFoldDB" id="A0A336MXF2"/>
<dbReference type="Pfam" id="PF15787">
    <property type="entry name" value="DUF4704"/>
    <property type="match status" value="1"/>
</dbReference>
<dbReference type="PANTHER" id="PTHR13743:SF162">
    <property type="entry name" value="NEUROBEACHIN"/>
    <property type="match status" value="1"/>
</dbReference>
<organism evidence="2">
    <name type="scientific">Culicoides sonorensis</name>
    <name type="common">Biting midge</name>
    <dbReference type="NCBI Taxonomy" id="179676"/>
    <lineage>
        <taxon>Eukaryota</taxon>
        <taxon>Metazoa</taxon>
        <taxon>Ecdysozoa</taxon>
        <taxon>Arthropoda</taxon>
        <taxon>Hexapoda</taxon>
        <taxon>Insecta</taxon>
        <taxon>Pterygota</taxon>
        <taxon>Neoptera</taxon>
        <taxon>Endopterygota</taxon>
        <taxon>Diptera</taxon>
        <taxon>Nematocera</taxon>
        <taxon>Chironomoidea</taxon>
        <taxon>Ceratopogonidae</taxon>
        <taxon>Ceratopogoninae</taxon>
        <taxon>Culicoides</taxon>
        <taxon>Monoculicoides</taxon>
    </lineage>
</organism>
<dbReference type="InterPro" id="IPR050865">
    <property type="entry name" value="BEACH_Domain"/>
</dbReference>
<gene>
    <name evidence="2" type="primary">CSON005719</name>
</gene>
<proteinExistence type="predicted"/>
<accession>A0A336MXF2</accession>
<reference evidence="2" key="1">
    <citation type="submission" date="2018-07" db="EMBL/GenBank/DDBJ databases">
        <authorList>
            <person name="Quirk P.G."/>
            <person name="Krulwich T.A."/>
        </authorList>
    </citation>
    <scope>NUCLEOTIDE SEQUENCE</scope>
</reference>
<dbReference type="GO" id="GO:0019901">
    <property type="term" value="F:protein kinase binding"/>
    <property type="evidence" value="ECO:0007669"/>
    <property type="project" value="TreeGrafter"/>
</dbReference>
<dbReference type="OMA" id="MSHDGCS"/>